<dbReference type="AlphaFoldDB" id="A0A7Z7FR83"/>
<feature type="domain" description="Carrier" evidence="3">
    <location>
        <begin position="588"/>
        <end position="663"/>
    </location>
</feature>
<dbReference type="InterPro" id="IPR020806">
    <property type="entry name" value="PKS_PP-bd"/>
</dbReference>
<dbReference type="Gene3D" id="2.30.38.10">
    <property type="entry name" value="Luciferase, Domain 3"/>
    <property type="match status" value="1"/>
</dbReference>
<dbReference type="PANTHER" id="PTHR45527:SF1">
    <property type="entry name" value="FATTY ACID SYNTHASE"/>
    <property type="match status" value="1"/>
</dbReference>
<dbReference type="PROSITE" id="PS00012">
    <property type="entry name" value="PHOSPHOPANTETHEINE"/>
    <property type="match status" value="1"/>
</dbReference>
<dbReference type="PROSITE" id="PS00455">
    <property type="entry name" value="AMP_BINDING"/>
    <property type="match status" value="1"/>
</dbReference>
<dbReference type="FunFam" id="3.40.50.12780:FF:000012">
    <property type="entry name" value="Non-ribosomal peptide synthetase"/>
    <property type="match status" value="1"/>
</dbReference>
<dbReference type="SMART" id="SM00823">
    <property type="entry name" value="PKS_PP"/>
    <property type="match status" value="1"/>
</dbReference>
<name>A0A7Z7FR83_9BURK</name>
<dbReference type="Gene3D" id="3.40.50.980">
    <property type="match status" value="2"/>
</dbReference>
<keyword evidence="1" id="KW-0596">Phosphopantetheine</keyword>
<dbReference type="Pfam" id="PF00550">
    <property type="entry name" value="PP-binding"/>
    <property type="match status" value="1"/>
</dbReference>
<dbReference type="FunFam" id="1.10.1200.10:FF:000016">
    <property type="entry name" value="Non-ribosomal peptide synthase"/>
    <property type="match status" value="1"/>
</dbReference>
<dbReference type="InterPro" id="IPR020459">
    <property type="entry name" value="AMP-binding"/>
</dbReference>
<protein>
    <submittedName>
        <fullName evidence="4">Amino acid adenylation domain-containing protein</fullName>
    </submittedName>
</protein>
<feature type="non-terminal residue" evidence="4">
    <location>
        <position position="1"/>
    </location>
</feature>
<dbReference type="InterPro" id="IPR020845">
    <property type="entry name" value="AMP-binding_CS"/>
</dbReference>
<evidence type="ECO:0000313" key="4">
    <source>
        <dbReference type="EMBL" id="SDJ60284.1"/>
    </source>
</evidence>
<dbReference type="GO" id="GO:0005829">
    <property type="term" value="C:cytosol"/>
    <property type="evidence" value="ECO:0007669"/>
    <property type="project" value="TreeGrafter"/>
</dbReference>
<dbReference type="SUPFAM" id="SSF47336">
    <property type="entry name" value="ACP-like"/>
    <property type="match status" value="1"/>
</dbReference>
<proteinExistence type="predicted"/>
<dbReference type="FunFam" id="3.30.300.30:FF:000010">
    <property type="entry name" value="Enterobactin synthetase component F"/>
    <property type="match status" value="1"/>
</dbReference>
<dbReference type="InterPro" id="IPR000873">
    <property type="entry name" value="AMP-dep_synth/lig_dom"/>
</dbReference>
<dbReference type="FunFam" id="3.40.50.980:FF:000001">
    <property type="entry name" value="Non-ribosomal peptide synthetase"/>
    <property type="match status" value="1"/>
</dbReference>
<evidence type="ECO:0000256" key="2">
    <source>
        <dbReference type="ARBA" id="ARBA00022553"/>
    </source>
</evidence>
<dbReference type="NCBIfam" id="TIGR01733">
    <property type="entry name" value="AA-adenyl-dom"/>
    <property type="match status" value="1"/>
</dbReference>
<sequence length="666" mass="73434">LSEVGGSIRGGISYATDLFDSNTVERHAGYLNIMLKAMVDDEHRSITTVDLLPPDERTLLLDTWNATEAPSPERYFHQLFEDEVQRNPHGQALVLGNEALTYQQLNLRANRLAHYLIERGVGPEDRIAICVERSFDMIIGPLAIAKAGGAYIPLDPAYPSARLLTILDDADPKLLLCDAAGRDAIGIGPLSDRSTLELDAPEPAWNTLPDINPEPVQLGLRPDHMAYVIYTSGSTGTPKGVMVEHKHLPNFLTWNARSFQLDTGVRCTVTAGFSFDACVWEIWPPLISGATLLLPPAATNDTASLLKWWCAQDVHFAFMVTPLMSQMLAGESVPPNLRYLLTGGDSLQSIPEKIPPNTKLVHCYGCTENTVVATSGIIGSEDSVPHIGRPIHNMRVYLLDANRQPVPRGAVGEIYIGGTGVARGYLNRPDLTAERFMPDPFNPTHGARMYRTNDLARHLPDGNLAFLGRNDHQIKLRGFRIEPGEIEARIAEHKDVADAIVVARGDSTDKCLVAYVVPNASDTPEGESNADRLIAELRNHLSDSLPDYMVPAAFVILEEFPLTPNGKLDRKALPIPNENSFLRRTYEPPKGPIETALAAIWMDLLRLSRVGRHDHFFDLGGHSLLAVRLLSRVQNEFDVFADIRMLFNHPTLETFSEALLMKAALG</sequence>
<dbReference type="InterPro" id="IPR025110">
    <property type="entry name" value="AMP-bd_C"/>
</dbReference>
<dbReference type="PROSITE" id="PS50075">
    <property type="entry name" value="CARRIER"/>
    <property type="match status" value="1"/>
</dbReference>
<gene>
    <name evidence="4" type="ORF">SAMN04487926_1752</name>
</gene>
<dbReference type="InterPro" id="IPR010071">
    <property type="entry name" value="AA_adenyl_dom"/>
</dbReference>
<evidence type="ECO:0000313" key="5">
    <source>
        <dbReference type="Proteomes" id="UP000198900"/>
    </source>
</evidence>
<comment type="caution">
    <text evidence="4">The sequence shown here is derived from an EMBL/GenBank/DDBJ whole genome shotgun (WGS) entry which is preliminary data.</text>
</comment>
<dbReference type="RefSeq" id="WP_143036738.1">
    <property type="nucleotide sequence ID" value="NZ_FNDI01000075.1"/>
</dbReference>
<dbReference type="InterPro" id="IPR045851">
    <property type="entry name" value="AMP-bd_C_sf"/>
</dbReference>
<dbReference type="InterPro" id="IPR009081">
    <property type="entry name" value="PP-bd_ACP"/>
</dbReference>
<keyword evidence="2" id="KW-0597">Phosphoprotein</keyword>
<dbReference type="Pfam" id="PF00501">
    <property type="entry name" value="AMP-binding"/>
    <property type="match status" value="1"/>
</dbReference>
<dbReference type="PANTHER" id="PTHR45527">
    <property type="entry name" value="NONRIBOSOMAL PEPTIDE SYNTHETASE"/>
    <property type="match status" value="1"/>
</dbReference>
<evidence type="ECO:0000259" key="3">
    <source>
        <dbReference type="PROSITE" id="PS50075"/>
    </source>
</evidence>
<evidence type="ECO:0000256" key="1">
    <source>
        <dbReference type="ARBA" id="ARBA00022450"/>
    </source>
</evidence>
<dbReference type="Proteomes" id="UP000198900">
    <property type="component" value="Unassembled WGS sequence"/>
</dbReference>
<dbReference type="GO" id="GO:0043041">
    <property type="term" value="P:amino acid activation for nonribosomal peptide biosynthetic process"/>
    <property type="evidence" value="ECO:0007669"/>
    <property type="project" value="TreeGrafter"/>
</dbReference>
<organism evidence="4 5">
    <name type="scientific">Paraburkholderia steynii</name>
    <dbReference type="NCBI Taxonomy" id="1245441"/>
    <lineage>
        <taxon>Bacteria</taxon>
        <taxon>Pseudomonadati</taxon>
        <taxon>Pseudomonadota</taxon>
        <taxon>Betaproteobacteria</taxon>
        <taxon>Burkholderiales</taxon>
        <taxon>Burkholderiaceae</taxon>
        <taxon>Paraburkholderia</taxon>
    </lineage>
</organism>
<dbReference type="GO" id="GO:0031177">
    <property type="term" value="F:phosphopantetheine binding"/>
    <property type="evidence" value="ECO:0007669"/>
    <property type="project" value="InterPro"/>
</dbReference>
<reference evidence="4" key="1">
    <citation type="submission" date="2016-10" db="EMBL/GenBank/DDBJ databases">
        <authorList>
            <person name="Varghese N."/>
            <person name="Submissions S."/>
        </authorList>
    </citation>
    <scope>NUCLEOTIDE SEQUENCE [LARGE SCALE GENOMIC DNA]</scope>
    <source>
        <strain evidence="4">YR281</strain>
    </source>
</reference>
<dbReference type="GO" id="GO:0044550">
    <property type="term" value="P:secondary metabolite biosynthetic process"/>
    <property type="evidence" value="ECO:0007669"/>
    <property type="project" value="UniProtKB-ARBA"/>
</dbReference>
<dbReference type="FunFam" id="2.30.38.10:FF:000001">
    <property type="entry name" value="Non-ribosomal peptide synthetase PvdI"/>
    <property type="match status" value="1"/>
</dbReference>
<dbReference type="GO" id="GO:0072330">
    <property type="term" value="P:monocarboxylic acid biosynthetic process"/>
    <property type="evidence" value="ECO:0007669"/>
    <property type="project" value="UniProtKB-ARBA"/>
</dbReference>
<dbReference type="Pfam" id="PF13193">
    <property type="entry name" value="AMP-binding_C"/>
    <property type="match status" value="1"/>
</dbReference>
<keyword evidence="5" id="KW-1185">Reference proteome</keyword>
<dbReference type="CDD" id="cd05930">
    <property type="entry name" value="A_NRPS"/>
    <property type="match status" value="1"/>
</dbReference>
<dbReference type="SUPFAM" id="SSF56801">
    <property type="entry name" value="Acetyl-CoA synthetase-like"/>
    <property type="match status" value="1"/>
</dbReference>
<dbReference type="Gene3D" id="3.30.300.30">
    <property type="match status" value="1"/>
</dbReference>
<dbReference type="Gene3D" id="3.30.559.30">
    <property type="entry name" value="Nonribosomal peptide synthetase, condensation domain"/>
    <property type="match status" value="1"/>
</dbReference>
<dbReference type="PRINTS" id="PR00154">
    <property type="entry name" value="AMPBINDING"/>
</dbReference>
<dbReference type="InterPro" id="IPR006162">
    <property type="entry name" value="Ppantetheine_attach_site"/>
</dbReference>
<dbReference type="EMBL" id="FNDI01000075">
    <property type="protein sequence ID" value="SDJ60284.1"/>
    <property type="molecule type" value="Genomic_DNA"/>
</dbReference>
<dbReference type="InterPro" id="IPR036736">
    <property type="entry name" value="ACP-like_sf"/>
</dbReference>
<accession>A0A7Z7FR83</accession>
<dbReference type="Gene3D" id="1.10.1200.10">
    <property type="entry name" value="ACP-like"/>
    <property type="match status" value="1"/>
</dbReference>